<dbReference type="PANTHER" id="PTHR43875:SF3">
    <property type="entry name" value="MALTOSE_MALTODEXTRIN IMPORT ATP-BINDING PROTEIN MALK"/>
    <property type="match status" value="1"/>
</dbReference>
<dbReference type="OrthoDB" id="9802264at2"/>
<dbReference type="GO" id="GO:0005524">
    <property type="term" value="F:ATP binding"/>
    <property type="evidence" value="ECO:0007669"/>
    <property type="project" value="UniProtKB-KW"/>
</dbReference>
<feature type="domain" description="ABC transporter" evidence="7">
    <location>
        <begin position="4"/>
        <end position="246"/>
    </location>
</feature>
<dbReference type="InterPro" id="IPR003439">
    <property type="entry name" value="ABC_transporter-like_ATP-bd"/>
</dbReference>
<dbReference type="GO" id="GO:1990060">
    <property type="term" value="C:maltose transport complex"/>
    <property type="evidence" value="ECO:0007669"/>
    <property type="project" value="TreeGrafter"/>
</dbReference>
<organism evidence="8 9">
    <name type="scientific">Paraburkholderia acidicola</name>
    <dbReference type="NCBI Taxonomy" id="1912599"/>
    <lineage>
        <taxon>Bacteria</taxon>
        <taxon>Pseudomonadati</taxon>
        <taxon>Pseudomonadota</taxon>
        <taxon>Betaproteobacteria</taxon>
        <taxon>Burkholderiales</taxon>
        <taxon>Burkholderiaceae</taxon>
        <taxon>Paraburkholderia</taxon>
    </lineage>
</organism>
<keyword evidence="5" id="KW-0067">ATP-binding</keyword>
<keyword evidence="2" id="KW-1003">Cell membrane</keyword>
<proteinExistence type="predicted"/>
<keyword evidence="3" id="KW-0997">Cell inner membrane</keyword>
<sequence>MASIALKGVGKSYGPVGRHAAVVRNVDLDIAPGEFCVFVGASGCGKSTLLRMIAGLETMTTGDLFVGGRRMNDVPAAKRGIAMVFQSYALFPHMTVYENLSFGLTLMKLKKSVIDEKVNATARALQLEHLLDRLPKALSGGQRQRVAIGRALVREPGVFLFDEPLSNLDASLRLQTRHEIARIHRGIEGASSIYVTHDQVEAMTLADRIVLLNAGAAVEQEGSIAQCGPPLELYHRPRNRFVAGFIGSPKMNFIAARLVSASEQRAQVRLDTGETLTASVDARRLQPGVALTLGIRPEHAGASTGNGTDAQHLVREVRWQERLGESTYVYLDSGDPLTPWVVKLPGNASAHAGQRLPISIPATSLHVFDARGDALTRCTEDQALPMALTI</sequence>
<dbReference type="InterPro" id="IPR012340">
    <property type="entry name" value="NA-bd_OB-fold"/>
</dbReference>
<dbReference type="InterPro" id="IPR047641">
    <property type="entry name" value="ABC_transpr_MalK/UgpC-like"/>
</dbReference>
<evidence type="ECO:0000256" key="6">
    <source>
        <dbReference type="ARBA" id="ARBA00023136"/>
    </source>
</evidence>
<dbReference type="SMART" id="SM00382">
    <property type="entry name" value="AAA"/>
    <property type="match status" value="1"/>
</dbReference>
<evidence type="ECO:0000256" key="3">
    <source>
        <dbReference type="ARBA" id="ARBA00022519"/>
    </source>
</evidence>
<protein>
    <submittedName>
        <fullName evidence="8">ABC transporter</fullName>
    </submittedName>
</protein>
<dbReference type="PANTHER" id="PTHR43875">
    <property type="entry name" value="MALTODEXTRIN IMPORT ATP-BINDING PROTEIN MSMX"/>
    <property type="match status" value="1"/>
</dbReference>
<dbReference type="PROSITE" id="PS00211">
    <property type="entry name" value="ABC_TRANSPORTER_1"/>
    <property type="match status" value="1"/>
</dbReference>
<dbReference type="Proteomes" id="UP000218022">
    <property type="component" value="Unassembled WGS sequence"/>
</dbReference>
<comment type="caution">
    <text evidence="8">The sequence shown here is derived from an EMBL/GenBank/DDBJ whole genome shotgun (WGS) entry which is preliminary data.</text>
</comment>
<evidence type="ECO:0000256" key="4">
    <source>
        <dbReference type="ARBA" id="ARBA00022741"/>
    </source>
</evidence>
<dbReference type="InterPro" id="IPR008995">
    <property type="entry name" value="Mo/tungstate-bd_C_term_dom"/>
</dbReference>
<dbReference type="GO" id="GO:0016887">
    <property type="term" value="F:ATP hydrolysis activity"/>
    <property type="evidence" value="ECO:0007669"/>
    <property type="project" value="InterPro"/>
</dbReference>
<gene>
    <name evidence="8" type="ORF">BWP39_21360</name>
</gene>
<dbReference type="InterPro" id="IPR015855">
    <property type="entry name" value="ABC_transpr_MalK-like"/>
</dbReference>
<evidence type="ECO:0000313" key="9">
    <source>
        <dbReference type="Proteomes" id="UP000218022"/>
    </source>
</evidence>
<dbReference type="EMBL" id="MTZV01000006">
    <property type="protein sequence ID" value="PCE22225.1"/>
    <property type="molecule type" value="Genomic_DNA"/>
</dbReference>
<dbReference type="PROSITE" id="PS50893">
    <property type="entry name" value="ABC_TRANSPORTER_2"/>
    <property type="match status" value="1"/>
</dbReference>
<keyword evidence="1" id="KW-0813">Transport</keyword>
<dbReference type="InterPro" id="IPR027417">
    <property type="entry name" value="P-loop_NTPase"/>
</dbReference>
<dbReference type="InterPro" id="IPR040582">
    <property type="entry name" value="OB_MalK-like"/>
</dbReference>
<evidence type="ECO:0000256" key="5">
    <source>
        <dbReference type="ARBA" id="ARBA00022840"/>
    </source>
</evidence>
<dbReference type="InterPro" id="IPR017871">
    <property type="entry name" value="ABC_transporter-like_CS"/>
</dbReference>
<dbReference type="Gene3D" id="3.40.50.300">
    <property type="entry name" value="P-loop containing nucleotide triphosphate hydrolases"/>
    <property type="match status" value="1"/>
</dbReference>
<evidence type="ECO:0000256" key="2">
    <source>
        <dbReference type="ARBA" id="ARBA00022475"/>
    </source>
</evidence>
<dbReference type="SUPFAM" id="SSF52540">
    <property type="entry name" value="P-loop containing nucleoside triphosphate hydrolases"/>
    <property type="match status" value="1"/>
</dbReference>
<keyword evidence="6" id="KW-0472">Membrane</keyword>
<dbReference type="Pfam" id="PF00005">
    <property type="entry name" value="ABC_tran"/>
    <property type="match status" value="1"/>
</dbReference>
<dbReference type="Pfam" id="PF17912">
    <property type="entry name" value="OB_MalK"/>
    <property type="match status" value="1"/>
</dbReference>
<dbReference type="CDD" id="cd03301">
    <property type="entry name" value="ABC_MalK_N"/>
    <property type="match status" value="1"/>
</dbReference>
<dbReference type="SUPFAM" id="SSF50331">
    <property type="entry name" value="MOP-like"/>
    <property type="match status" value="1"/>
</dbReference>
<evidence type="ECO:0000256" key="1">
    <source>
        <dbReference type="ARBA" id="ARBA00022448"/>
    </source>
</evidence>
<dbReference type="FunFam" id="3.40.50.300:FF:000042">
    <property type="entry name" value="Maltose/maltodextrin ABC transporter, ATP-binding protein"/>
    <property type="match status" value="1"/>
</dbReference>
<dbReference type="Gene3D" id="2.40.50.100">
    <property type="match status" value="1"/>
</dbReference>
<reference evidence="8 9" key="1">
    <citation type="submission" date="2017-01" db="EMBL/GenBank/DDBJ databases">
        <title>Whole-Genome Shotgun Sequencing of Two beta-Proteobacterial Species in Search of the Bulgecin Biosynthetic Cluster.</title>
        <authorList>
            <person name="Horsman M.E."/>
            <person name="Marous D.R."/>
            <person name="Li R."/>
            <person name="Oliver R.A."/>
            <person name="Byun B."/>
            <person name="Emrich S.J."/>
            <person name="Boggess B."/>
            <person name="Townsend C.A."/>
            <person name="Mobashery S."/>
        </authorList>
    </citation>
    <scope>NUCLEOTIDE SEQUENCE [LARGE SCALE GENOMIC DNA]</scope>
    <source>
        <strain evidence="8 9">ATCC 31363</strain>
    </source>
</reference>
<evidence type="ECO:0000313" key="8">
    <source>
        <dbReference type="EMBL" id="PCE22225.1"/>
    </source>
</evidence>
<evidence type="ECO:0000259" key="7">
    <source>
        <dbReference type="PROSITE" id="PS50893"/>
    </source>
</evidence>
<dbReference type="RefSeq" id="WP_096723823.1">
    <property type="nucleotide sequence ID" value="NZ_MTZV01000006.1"/>
</dbReference>
<dbReference type="Gene3D" id="2.40.50.140">
    <property type="entry name" value="Nucleic acid-binding proteins"/>
    <property type="match status" value="1"/>
</dbReference>
<dbReference type="InterPro" id="IPR003593">
    <property type="entry name" value="AAA+_ATPase"/>
</dbReference>
<dbReference type="GO" id="GO:0055052">
    <property type="term" value="C:ATP-binding cassette (ABC) transporter complex, substrate-binding subunit-containing"/>
    <property type="evidence" value="ECO:0007669"/>
    <property type="project" value="TreeGrafter"/>
</dbReference>
<keyword evidence="4" id="KW-0547">Nucleotide-binding</keyword>
<name>A0A2A4EN31_9BURK</name>
<accession>A0A2A4EN31</accession>
<dbReference type="AlphaFoldDB" id="A0A2A4EN31"/>
<dbReference type="GO" id="GO:0015423">
    <property type="term" value="F:ABC-type maltose transporter activity"/>
    <property type="evidence" value="ECO:0007669"/>
    <property type="project" value="TreeGrafter"/>
</dbReference>